<protein>
    <submittedName>
        <fullName evidence="1">Uncharacterized protein</fullName>
    </submittedName>
</protein>
<proteinExistence type="predicted"/>
<evidence type="ECO:0000313" key="2">
    <source>
        <dbReference type="Proteomes" id="UP001279734"/>
    </source>
</evidence>
<accession>A0AAD3S896</accession>
<comment type="caution">
    <text evidence="1">The sequence shown here is derived from an EMBL/GenBank/DDBJ whole genome shotgun (WGS) entry which is preliminary data.</text>
</comment>
<name>A0AAD3S896_NEPGR</name>
<dbReference type="EMBL" id="BSYO01000006">
    <property type="protein sequence ID" value="GMH06335.1"/>
    <property type="molecule type" value="Genomic_DNA"/>
</dbReference>
<evidence type="ECO:0000313" key="1">
    <source>
        <dbReference type="EMBL" id="GMH06335.1"/>
    </source>
</evidence>
<keyword evidence="2" id="KW-1185">Reference proteome</keyword>
<organism evidence="1 2">
    <name type="scientific">Nepenthes gracilis</name>
    <name type="common">Slender pitcher plant</name>
    <dbReference type="NCBI Taxonomy" id="150966"/>
    <lineage>
        <taxon>Eukaryota</taxon>
        <taxon>Viridiplantae</taxon>
        <taxon>Streptophyta</taxon>
        <taxon>Embryophyta</taxon>
        <taxon>Tracheophyta</taxon>
        <taxon>Spermatophyta</taxon>
        <taxon>Magnoliopsida</taxon>
        <taxon>eudicotyledons</taxon>
        <taxon>Gunneridae</taxon>
        <taxon>Pentapetalae</taxon>
        <taxon>Caryophyllales</taxon>
        <taxon>Nepenthaceae</taxon>
        <taxon>Nepenthes</taxon>
    </lineage>
</organism>
<reference evidence="1" key="1">
    <citation type="submission" date="2023-05" db="EMBL/GenBank/DDBJ databases">
        <title>Nepenthes gracilis genome sequencing.</title>
        <authorList>
            <person name="Fukushima K."/>
        </authorList>
    </citation>
    <scope>NUCLEOTIDE SEQUENCE</scope>
    <source>
        <strain evidence="1">SING2019-196</strain>
    </source>
</reference>
<gene>
    <name evidence="1" type="ORF">Nepgr_008175</name>
</gene>
<dbReference type="AlphaFoldDB" id="A0AAD3S896"/>
<dbReference type="Proteomes" id="UP001279734">
    <property type="component" value="Unassembled WGS sequence"/>
</dbReference>
<sequence length="110" mass="12372">MGAALGRCSTRNGEQKLTVKNLSICGACQDAIDLISAAAWSLTRICIDFIVTSMEDAHVETTDWYFLKRAVKIMQMQWLWWTCLIKHNQKLLLTNMALKLIASLPSVLIS</sequence>